<gene>
    <name evidence="1" type="ORF">BW733_14245</name>
</gene>
<dbReference type="EMBL" id="CP019607">
    <property type="protein sequence ID" value="AQP51811.1"/>
    <property type="molecule type" value="Genomic_DNA"/>
</dbReference>
<dbReference type="AlphaFoldDB" id="A0A1Q2D0M1"/>
<keyword evidence="2" id="KW-1185">Reference proteome</keyword>
<protein>
    <submittedName>
        <fullName evidence="1">Uncharacterized protein</fullName>
    </submittedName>
</protein>
<reference evidence="1 2" key="1">
    <citation type="journal article" date="2008" name="Int. J. Syst. Evol. Microbiol.">
        <title>Tessaracoccus flavescens sp. nov., isolated from marine sediment.</title>
        <authorList>
            <person name="Lee D.W."/>
            <person name="Lee S.D."/>
        </authorList>
    </citation>
    <scope>NUCLEOTIDE SEQUENCE [LARGE SCALE GENOMIC DNA]</scope>
    <source>
        <strain evidence="1 2">SST-39T</strain>
    </source>
</reference>
<name>A0A1Q2D0M1_9ACTN</name>
<proteinExistence type="predicted"/>
<dbReference type="RefSeq" id="WP_077351457.1">
    <property type="nucleotide sequence ID" value="NZ_CP019607.1"/>
</dbReference>
<evidence type="ECO:0000313" key="2">
    <source>
        <dbReference type="Proteomes" id="UP000188235"/>
    </source>
</evidence>
<evidence type="ECO:0000313" key="1">
    <source>
        <dbReference type="EMBL" id="AQP51811.1"/>
    </source>
</evidence>
<organism evidence="1 2">
    <name type="scientific">Tessaracoccus flavescens</name>
    <dbReference type="NCBI Taxonomy" id="399497"/>
    <lineage>
        <taxon>Bacteria</taxon>
        <taxon>Bacillati</taxon>
        <taxon>Actinomycetota</taxon>
        <taxon>Actinomycetes</taxon>
        <taxon>Propionibacteriales</taxon>
        <taxon>Propionibacteriaceae</taxon>
        <taxon>Tessaracoccus</taxon>
    </lineage>
</organism>
<accession>A0A1Q2D0M1</accession>
<sequence>MVVYHFNGEADAEALRANWKNGITARREPVLEGYTLGDVKAEGQIGVVRLSVDSGIRAPQLAPWLGGEPLMSSR</sequence>
<dbReference type="STRING" id="399497.BW733_14245"/>
<dbReference type="KEGG" id="tfa:BW733_14245"/>
<dbReference type="Proteomes" id="UP000188235">
    <property type="component" value="Chromosome"/>
</dbReference>